<evidence type="ECO:0000259" key="2">
    <source>
        <dbReference type="Pfam" id="PF13601"/>
    </source>
</evidence>
<dbReference type="PANTHER" id="PTHR37318">
    <property type="entry name" value="BSL7504 PROTEIN"/>
    <property type="match status" value="1"/>
</dbReference>
<feature type="compositionally biased region" description="Basic and acidic residues" evidence="1">
    <location>
        <begin position="69"/>
        <end position="88"/>
    </location>
</feature>
<dbReference type="SUPFAM" id="SSF46785">
    <property type="entry name" value="Winged helix' DNA-binding domain"/>
    <property type="match status" value="1"/>
</dbReference>
<feature type="region of interest" description="Disordered" evidence="1">
    <location>
        <begin position="1"/>
        <end position="98"/>
    </location>
</feature>
<name>A0A9D1GXV8_9ACTN</name>
<dbReference type="InterPro" id="IPR027395">
    <property type="entry name" value="WH_DNA-bd_dom"/>
</dbReference>
<dbReference type="Pfam" id="PF13601">
    <property type="entry name" value="HTH_34"/>
    <property type="match status" value="1"/>
</dbReference>
<gene>
    <name evidence="3" type="ORF">IAA98_06205</name>
</gene>
<dbReference type="PANTHER" id="PTHR37318:SF1">
    <property type="entry name" value="BSL7504 PROTEIN"/>
    <property type="match status" value="1"/>
</dbReference>
<reference evidence="3" key="1">
    <citation type="submission" date="2020-10" db="EMBL/GenBank/DDBJ databases">
        <authorList>
            <person name="Gilroy R."/>
        </authorList>
    </citation>
    <scope>NUCLEOTIDE SEQUENCE</scope>
    <source>
        <strain evidence="3">ChiGjej1B1-24693</strain>
    </source>
</reference>
<dbReference type="Gene3D" id="1.10.10.10">
    <property type="entry name" value="Winged helix-like DNA-binding domain superfamily/Winged helix DNA-binding domain"/>
    <property type="match status" value="1"/>
</dbReference>
<reference evidence="3" key="2">
    <citation type="journal article" date="2021" name="PeerJ">
        <title>Extensive microbial diversity within the chicken gut microbiome revealed by metagenomics and culture.</title>
        <authorList>
            <person name="Gilroy R."/>
            <person name="Ravi A."/>
            <person name="Getino M."/>
            <person name="Pursley I."/>
            <person name="Horton D.L."/>
            <person name="Alikhan N.F."/>
            <person name="Baker D."/>
            <person name="Gharbi K."/>
            <person name="Hall N."/>
            <person name="Watson M."/>
            <person name="Adriaenssens E.M."/>
            <person name="Foster-Nyarko E."/>
            <person name="Jarju S."/>
            <person name="Secka A."/>
            <person name="Antonio M."/>
            <person name="Oren A."/>
            <person name="Chaudhuri R.R."/>
            <person name="La Ragione R."/>
            <person name="Hildebrand F."/>
            <person name="Pallen M.J."/>
        </authorList>
    </citation>
    <scope>NUCLEOTIDE SEQUENCE</scope>
    <source>
        <strain evidence="3">ChiGjej1B1-24693</strain>
    </source>
</reference>
<feature type="domain" description="Winged helix DNA-binding" evidence="2">
    <location>
        <begin position="168"/>
        <end position="248"/>
    </location>
</feature>
<dbReference type="InterPro" id="IPR036388">
    <property type="entry name" value="WH-like_DNA-bd_sf"/>
</dbReference>
<dbReference type="EMBL" id="DVLP01000188">
    <property type="protein sequence ID" value="HIT75157.1"/>
    <property type="molecule type" value="Genomic_DNA"/>
</dbReference>
<evidence type="ECO:0000256" key="1">
    <source>
        <dbReference type="SAM" id="MobiDB-lite"/>
    </source>
</evidence>
<sequence length="254" mass="28101">MATGRRITGRVVARDPRRGDRRRTRVHRDPSGPTHGGHPGPQQQGRPDVRQRLVPQLRHGRRHLRQRRQPGDSPDRDVGADQRRRPADRGSALHGRRSDLAGLADVRAGRVVHRRRLDRCGHHPAERLPGAGDRRWWRLPGRRPGVGAAGEAAGIVTELDPVIHAQARLRVVATLAGLLPGDRIAFPRLQKVLAMTAGNLSTHLRKLEDADYVTVDKAFEGRSPVTWIALTSKGRTAFETYTASLEALLKGAVE</sequence>
<evidence type="ECO:0000313" key="3">
    <source>
        <dbReference type="EMBL" id="HIT75157.1"/>
    </source>
</evidence>
<dbReference type="AlphaFoldDB" id="A0A9D1GXV8"/>
<feature type="compositionally biased region" description="Basic residues" evidence="1">
    <location>
        <begin position="58"/>
        <end position="68"/>
    </location>
</feature>
<organism evidence="3 4">
    <name type="scientific">Candidatus Avipropionibacterium avicola</name>
    <dbReference type="NCBI Taxonomy" id="2840701"/>
    <lineage>
        <taxon>Bacteria</taxon>
        <taxon>Bacillati</taxon>
        <taxon>Actinomycetota</taxon>
        <taxon>Actinomycetes</taxon>
        <taxon>Propionibacteriales</taxon>
        <taxon>Propionibacteriaceae</taxon>
        <taxon>Propionibacteriaceae incertae sedis</taxon>
        <taxon>Candidatus Avipropionibacterium</taxon>
    </lineage>
</organism>
<dbReference type="InterPro" id="IPR036390">
    <property type="entry name" value="WH_DNA-bd_sf"/>
</dbReference>
<proteinExistence type="predicted"/>
<evidence type="ECO:0000313" key="4">
    <source>
        <dbReference type="Proteomes" id="UP000886842"/>
    </source>
</evidence>
<dbReference type="Proteomes" id="UP000886842">
    <property type="component" value="Unassembled WGS sequence"/>
</dbReference>
<accession>A0A9D1GXV8</accession>
<comment type="caution">
    <text evidence="3">The sequence shown here is derived from an EMBL/GenBank/DDBJ whole genome shotgun (WGS) entry which is preliminary data.</text>
</comment>
<protein>
    <submittedName>
        <fullName evidence="3">Transcriptional regulator</fullName>
    </submittedName>
</protein>